<dbReference type="GO" id="GO:0016705">
    <property type="term" value="F:oxidoreductase activity, acting on paired donors, with incorporation or reduction of molecular oxygen"/>
    <property type="evidence" value="ECO:0007669"/>
    <property type="project" value="InterPro"/>
</dbReference>
<dbReference type="Gene3D" id="1.10.630.10">
    <property type="entry name" value="Cytochrome P450"/>
    <property type="match status" value="1"/>
</dbReference>
<keyword evidence="6" id="KW-0408">Iron</keyword>
<comment type="caution">
    <text evidence="9">The sequence shown here is derived from an EMBL/GenBank/DDBJ whole genome shotgun (WGS) entry which is preliminary data.</text>
</comment>
<evidence type="ECO:0000256" key="8">
    <source>
        <dbReference type="SAM" id="Phobius"/>
    </source>
</evidence>
<comment type="cofactor">
    <cofactor evidence="1">
        <name>heme</name>
        <dbReference type="ChEBI" id="CHEBI:30413"/>
    </cofactor>
</comment>
<evidence type="ECO:0000256" key="7">
    <source>
        <dbReference type="ARBA" id="ARBA00023033"/>
    </source>
</evidence>
<dbReference type="GO" id="GO:0005506">
    <property type="term" value="F:iron ion binding"/>
    <property type="evidence" value="ECO:0007669"/>
    <property type="project" value="InterPro"/>
</dbReference>
<feature type="transmembrane region" description="Helical" evidence="8">
    <location>
        <begin position="12"/>
        <end position="29"/>
    </location>
</feature>
<dbReference type="InterPro" id="IPR001128">
    <property type="entry name" value="Cyt_P450"/>
</dbReference>
<dbReference type="Proteomes" id="UP001148786">
    <property type="component" value="Unassembled WGS sequence"/>
</dbReference>
<evidence type="ECO:0000313" key="9">
    <source>
        <dbReference type="EMBL" id="KAJ3503289.1"/>
    </source>
</evidence>
<dbReference type="SUPFAM" id="SSF48264">
    <property type="entry name" value="Cytochrome P450"/>
    <property type="match status" value="1"/>
</dbReference>
<evidence type="ECO:0000256" key="4">
    <source>
        <dbReference type="ARBA" id="ARBA00022723"/>
    </source>
</evidence>
<gene>
    <name evidence="9" type="ORF">NLJ89_g8497</name>
</gene>
<evidence type="ECO:0000256" key="6">
    <source>
        <dbReference type="ARBA" id="ARBA00023004"/>
    </source>
</evidence>
<organism evidence="9 10">
    <name type="scientific">Agrocybe chaxingu</name>
    <dbReference type="NCBI Taxonomy" id="84603"/>
    <lineage>
        <taxon>Eukaryota</taxon>
        <taxon>Fungi</taxon>
        <taxon>Dikarya</taxon>
        <taxon>Basidiomycota</taxon>
        <taxon>Agaricomycotina</taxon>
        <taxon>Agaricomycetes</taxon>
        <taxon>Agaricomycetidae</taxon>
        <taxon>Agaricales</taxon>
        <taxon>Agaricineae</taxon>
        <taxon>Strophariaceae</taxon>
        <taxon>Agrocybe</taxon>
    </lineage>
</organism>
<evidence type="ECO:0000256" key="3">
    <source>
        <dbReference type="ARBA" id="ARBA00022617"/>
    </source>
</evidence>
<dbReference type="AlphaFoldDB" id="A0A9W8MQQ2"/>
<keyword evidence="8" id="KW-0812">Transmembrane</keyword>
<protein>
    <recommendedName>
        <fullName evidence="11">Cytochrome P450</fullName>
    </recommendedName>
</protein>
<proteinExistence type="inferred from homology"/>
<keyword evidence="8" id="KW-1133">Transmembrane helix</keyword>
<dbReference type="GO" id="GO:0020037">
    <property type="term" value="F:heme binding"/>
    <property type="evidence" value="ECO:0007669"/>
    <property type="project" value="InterPro"/>
</dbReference>
<evidence type="ECO:0000256" key="2">
    <source>
        <dbReference type="ARBA" id="ARBA00010617"/>
    </source>
</evidence>
<dbReference type="EMBL" id="JANKHO010001162">
    <property type="protein sequence ID" value="KAJ3503289.1"/>
    <property type="molecule type" value="Genomic_DNA"/>
</dbReference>
<dbReference type="Pfam" id="PF00067">
    <property type="entry name" value="p450"/>
    <property type="match status" value="1"/>
</dbReference>
<evidence type="ECO:0000256" key="1">
    <source>
        <dbReference type="ARBA" id="ARBA00001971"/>
    </source>
</evidence>
<accession>A0A9W8MQQ2</accession>
<evidence type="ECO:0008006" key="11">
    <source>
        <dbReference type="Google" id="ProtNLM"/>
    </source>
</evidence>
<name>A0A9W8MQQ2_9AGAR</name>
<dbReference type="PANTHER" id="PTHR46300:SF1">
    <property type="entry name" value="P450, PUTATIVE (EUROFUNG)-RELATED"/>
    <property type="match status" value="1"/>
</dbReference>
<dbReference type="PANTHER" id="PTHR46300">
    <property type="entry name" value="P450, PUTATIVE (EUROFUNG)-RELATED-RELATED"/>
    <property type="match status" value="1"/>
</dbReference>
<keyword evidence="10" id="KW-1185">Reference proteome</keyword>
<evidence type="ECO:0000313" key="10">
    <source>
        <dbReference type="Proteomes" id="UP001148786"/>
    </source>
</evidence>
<dbReference type="InterPro" id="IPR036396">
    <property type="entry name" value="Cyt_P450_sf"/>
</dbReference>
<reference evidence="9" key="1">
    <citation type="submission" date="2022-07" db="EMBL/GenBank/DDBJ databases">
        <title>Genome Sequence of Agrocybe chaxingu.</title>
        <authorList>
            <person name="Buettner E."/>
        </authorList>
    </citation>
    <scope>NUCLEOTIDE SEQUENCE</scope>
    <source>
        <strain evidence="9">MP-N11</strain>
    </source>
</reference>
<dbReference type="OrthoDB" id="2789670at2759"/>
<sequence length="230" mass="25884">MSLSRIPEFALQPQTIAATLLCITLVSVIHKRLTRSNKLPLPPGPPGNFIFGNYIPNAFAYRKFEEWTQEYGPVFTLRQGRTTIIVVGRLQAAIDIMEKEGAALADRPHNISAGDTLSGGMRVMFTPAGEKHKKMRRALHAHLQPKIVASYAPIFMRNAKQHILDVIDNPNRHQDHAKRYAASVIMSLAYGRHPKSFEDPDVRAVYRCLTRLGFALRPGAWKVDAYPFLK</sequence>
<keyword evidence="8" id="KW-0472">Membrane</keyword>
<keyword evidence="3" id="KW-0349">Heme</keyword>
<keyword evidence="4" id="KW-0479">Metal-binding</keyword>
<dbReference type="GO" id="GO:0004497">
    <property type="term" value="F:monooxygenase activity"/>
    <property type="evidence" value="ECO:0007669"/>
    <property type="project" value="UniProtKB-KW"/>
</dbReference>
<keyword evidence="7" id="KW-0503">Monooxygenase</keyword>
<evidence type="ECO:0000256" key="5">
    <source>
        <dbReference type="ARBA" id="ARBA00023002"/>
    </source>
</evidence>
<comment type="similarity">
    <text evidence="2">Belongs to the cytochrome P450 family.</text>
</comment>
<dbReference type="InterPro" id="IPR050364">
    <property type="entry name" value="Cytochrome_P450_fung"/>
</dbReference>
<keyword evidence="5" id="KW-0560">Oxidoreductase</keyword>